<feature type="region of interest" description="Disordered" evidence="1">
    <location>
        <begin position="1"/>
        <end position="24"/>
    </location>
</feature>
<accession>A0ABC8BZD0</accession>
<feature type="compositionally biased region" description="Basic residues" evidence="1">
    <location>
        <begin position="58"/>
        <end position="67"/>
    </location>
</feature>
<keyword evidence="3" id="KW-1185">Reference proteome</keyword>
<evidence type="ECO:0000313" key="3">
    <source>
        <dbReference type="Proteomes" id="UP000192251"/>
    </source>
</evidence>
<dbReference type="AlphaFoldDB" id="A0ABC8BZD0"/>
<dbReference type="Proteomes" id="UP000192251">
    <property type="component" value="Chromosome"/>
</dbReference>
<feature type="region of interest" description="Disordered" evidence="1">
    <location>
        <begin position="38"/>
        <end position="67"/>
    </location>
</feature>
<name>A0ABC8BZD0_9ACTN</name>
<evidence type="ECO:0000256" key="1">
    <source>
        <dbReference type="SAM" id="MobiDB-lite"/>
    </source>
</evidence>
<proteinExistence type="predicted"/>
<dbReference type="EMBL" id="CP020563">
    <property type="protein sequence ID" value="ARF75243.1"/>
    <property type="molecule type" value="Genomic_DNA"/>
</dbReference>
<evidence type="ECO:0000313" key="2">
    <source>
        <dbReference type="EMBL" id="ARF75243.1"/>
    </source>
</evidence>
<reference evidence="2 3" key="1">
    <citation type="submission" date="2017-04" db="EMBL/GenBank/DDBJ databases">
        <title>The complete genome sequence of Streptomyces albolongus YIM 101047, the producer of novel bafilomycins and novel odoriferous sesquiterpenoids.</title>
        <authorList>
            <person name="Yin M."/>
            <person name="Jiang Y."/>
        </authorList>
    </citation>
    <scope>NUCLEOTIDE SEQUENCE [LARGE SCALE GENOMIC DNA]</scope>
    <source>
        <strain evidence="2 3">YIM 101047</strain>
    </source>
</reference>
<feature type="compositionally biased region" description="Low complexity" evidence="1">
    <location>
        <begin position="1"/>
        <end position="11"/>
    </location>
</feature>
<dbReference type="RefSeq" id="WP_084749288.1">
    <property type="nucleotide sequence ID" value="NZ_CP020563.1"/>
</dbReference>
<sequence>MTTPDTTMDPPAHLMSVPEPPKPVEGCDVCQVLDAQRREAGGRGDYSAATDANVEIRRHPHATRKRR</sequence>
<organism evidence="2 3">
    <name type="scientific">Kitasatospora albolonga</name>
    <dbReference type="NCBI Taxonomy" id="68173"/>
    <lineage>
        <taxon>Bacteria</taxon>
        <taxon>Bacillati</taxon>
        <taxon>Actinomycetota</taxon>
        <taxon>Actinomycetes</taxon>
        <taxon>Kitasatosporales</taxon>
        <taxon>Streptomycetaceae</taxon>
        <taxon>Kitasatospora</taxon>
    </lineage>
</organism>
<protein>
    <submittedName>
        <fullName evidence="2">Uncharacterized protein</fullName>
    </submittedName>
</protein>
<gene>
    <name evidence="2" type="ORF">B7C62_25580</name>
</gene>
<dbReference type="KEGG" id="kab:B7C62_25580"/>